<dbReference type="InterPro" id="IPR053144">
    <property type="entry name" value="Acetyltransferase_Butenolide"/>
</dbReference>
<organism evidence="2 3">
    <name type="scientific">Pseudoalteromonas rhizosphaerae</name>
    <dbReference type="NCBI Taxonomy" id="2518973"/>
    <lineage>
        <taxon>Bacteria</taxon>
        <taxon>Pseudomonadati</taxon>
        <taxon>Pseudomonadota</taxon>
        <taxon>Gammaproteobacteria</taxon>
        <taxon>Alteromonadales</taxon>
        <taxon>Pseudoalteromonadaceae</taxon>
        <taxon>Pseudoalteromonas</taxon>
    </lineage>
</organism>
<keyword evidence="3" id="KW-1185">Reference proteome</keyword>
<sequence length="139" mass="15308">MKSVSYTVELSCPSLEEFCLLREKVGWGKVNADLANTSLNNSLFHVVIRQEGLLVGMGRVIGDGGLFFYIQDVVVDPDFQRQGIGALIMDNIEMYLAGAAKKDATIGLLSAKGKESFYARYGYFSRPDKMLGCGMCKFT</sequence>
<dbReference type="InterPro" id="IPR016181">
    <property type="entry name" value="Acyl_CoA_acyltransferase"/>
</dbReference>
<dbReference type="GO" id="GO:0016746">
    <property type="term" value="F:acyltransferase activity"/>
    <property type="evidence" value="ECO:0007669"/>
    <property type="project" value="UniProtKB-KW"/>
</dbReference>
<keyword evidence="2" id="KW-0012">Acyltransferase</keyword>
<accession>A0ABW8L1T2</accession>
<feature type="domain" description="N-acetyltransferase" evidence="1">
    <location>
        <begin position="5"/>
        <end position="139"/>
    </location>
</feature>
<dbReference type="PANTHER" id="PTHR43233:SF1">
    <property type="entry name" value="FAMILY N-ACETYLTRANSFERASE, PUTATIVE (AFU_ORTHOLOGUE AFUA_6G03350)-RELATED"/>
    <property type="match status" value="1"/>
</dbReference>
<dbReference type="Proteomes" id="UP001620262">
    <property type="component" value="Unassembled WGS sequence"/>
</dbReference>
<reference evidence="2 3" key="1">
    <citation type="submission" date="2024-11" db="EMBL/GenBank/DDBJ databases">
        <title>The Natural Products Discovery Center: Release of the First 8490 Sequenced Strains for Exploring Actinobacteria Biosynthetic Diversity.</title>
        <authorList>
            <person name="Kalkreuter E."/>
            <person name="Kautsar S.A."/>
            <person name="Yang D."/>
            <person name="Bader C.D."/>
            <person name="Teijaro C.N."/>
            <person name="Fluegel L."/>
            <person name="Davis C.M."/>
            <person name="Simpson J.R."/>
            <person name="Lauterbach L."/>
            <person name="Steele A.D."/>
            <person name="Gui C."/>
            <person name="Meng S."/>
            <person name="Li G."/>
            <person name="Viehrig K."/>
            <person name="Ye F."/>
            <person name="Su P."/>
            <person name="Kiefer A.F."/>
            <person name="Nichols A."/>
            <person name="Cepeda A.J."/>
            <person name="Yan W."/>
            <person name="Fan B."/>
            <person name="Jiang Y."/>
            <person name="Adhikari A."/>
            <person name="Zheng C.-J."/>
            <person name="Schuster L."/>
            <person name="Cowan T.M."/>
            <person name="Smanski M.J."/>
            <person name="Chevrette M.G."/>
            <person name="De Carvalho L.P.S."/>
            <person name="Shen B."/>
        </authorList>
    </citation>
    <scope>NUCLEOTIDE SEQUENCE [LARGE SCALE GENOMIC DNA]</scope>
    <source>
        <strain evidence="2 3">NPDC078403</strain>
    </source>
</reference>
<gene>
    <name evidence="2" type="ORF">ACI2JU_19295</name>
</gene>
<dbReference type="CDD" id="cd04301">
    <property type="entry name" value="NAT_SF"/>
    <property type="match status" value="1"/>
</dbReference>
<dbReference type="PROSITE" id="PS51186">
    <property type="entry name" value="GNAT"/>
    <property type="match status" value="1"/>
</dbReference>
<dbReference type="InterPro" id="IPR000182">
    <property type="entry name" value="GNAT_dom"/>
</dbReference>
<evidence type="ECO:0000313" key="3">
    <source>
        <dbReference type="Proteomes" id="UP001620262"/>
    </source>
</evidence>
<evidence type="ECO:0000259" key="1">
    <source>
        <dbReference type="PROSITE" id="PS51186"/>
    </source>
</evidence>
<comment type="caution">
    <text evidence="2">The sequence shown here is derived from an EMBL/GenBank/DDBJ whole genome shotgun (WGS) entry which is preliminary data.</text>
</comment>
<dbReference type="EC" id="2.3.-.-" evidence="2"/>
<evidence type="ECO:0000313" key="2">
    <source>
        <dbReference type="EMBL" id="MFK3865997.1"/>
    </source>
</evidence>
<keyword evidence="2" id="KW-0808">Transferase</keyword>
<dbReference type="RefSeq" id="WP_404676236.1">
    <property type="nucleotide sequence ID" value="NZ_JBJDOT010000034.1"/>
</dbReference>
<dbReference type="Pfam" id="PF13673">
    <property type="entry name" value="Acetyltransf_10"/>
    <property type="match status" value="1"/>
</dbReference>
<dbReference type="Gene3D" id="3.40.630.30">
    <property type="match status" value="1"/>
</dbReference>
<name>A0ABW8L1T2_9GAMM</name>
<dbReference type="SUPFAM" id="SSF55729">
    <property type="entry name" value="Acyl-CoA N-acyltransferases (Nat)"/>
    <property type="match status" value="1"/>
</dbReference>
<dbReference type="EMBL" id="JBJDOT010000034">
    <property type="protein sequence ID" value="MFK3865997.1"/>
    <property type="molecule type" value="Genomic_DNA"/>
</dbReference>
<dbReference type="PANTHER" id="PTHR43233">
    <property type="entry name" value="FAMILY N-ACETYLTRANSFERASE, PUTATIVE (AFU_ORTHOLOGUE AFUA_6G03350)-RELATED"/>
    <property type="match status" value="1"/>
</dbReference>
<proteinExistence type="predicted"/>
<protein>
    <submittedName>
        <fullName evidence="2">GNAT family N-acetyltransferase</fullName>
        <ecNumber evidence="2">2.3.-.-</ecNumber>
    </submittedName>
</protein>